<keyword evidence="1 2" id="KW-1015">Disulfide bond</keyword>
<dbReference type="GO" id="GO:0009277">
    <property type="term" value="C:fungal-type cell wall"/>
    <property type="evidence" value="ECO:0007669"/>
    <property type="project" value="InterPro"/>
</dbReference>
<reference evidence="3" key="1">
    <citation type="journal article" date="2020" name="Front. Microbiol.">
        <title>Gene regulatory networks of Penicillium echinulatum 2HH and Penicillium oxalicum 114-2 inferred by a computational biology approach.</title>
        <authorList>
            <person name="Lenz A.R."/>
            <person name="Galan-Vasquez E."/>
            <person name="Balbinot E."/>
            <person name="De Abreu F.P."/>
            <person name="De Oliveira N.S."/>
            <person name="Da Rosa L.O."/>
            <person name="De Avila E Silva S."/>
            <person name="Camassola M."/>
            <person name="Dillon A.J.P."/>
            <person name="Perez-Rueda E."/>
        </authorList>
    </citation>
    <scope>NUCLEOTIDE SEQUENCE</scope>
    <source>
        <strain evidence="3">S1M29</strain>
    </source>
</reference>
<keyword evidence="2" id="KW-0964">Secreted</keyword>
<protein>
    <recommendedName>
        <fullName evidence="2">Hydrophobin</fullName>
    </recommendedName>
</protein>
<keyword evidence="4" id="KW-1185">Reference proteome</keyword>
<evidence type="ECO:0000256" key="2">
    <source>
        <dbReference type="RuleBase" id="RU365009"/>
    </source>
</evidence>
<gene>
    <name evidence="3" type="ORF">PECM_001208</name>
</gene>
<dbReference type="Pfam" id="PF01185">
    <property type="entry name" value="Hydrophobin"/>
    <property type="match status" value="1"/>
</dbReference>
<comment type="subcellular location">
    <subcellularLocation>
        <location evidence="2">Secreted</location>
        <location evidence="2">Cell wall</location>
    </subcellularLocation>
</comment>
<evidence type="ECO:0000313" key="3">
    <source>
        <dbReference type="EMBL" id="KAF7713382.1"/>
    </source>
</evidence>
<keyword evidence="2" id="KW-0732">Signal</keyword>
<dbReference type="OrthoDB" id="4225815at2759"/>
<sequence length="153" mass="15285">MKFFATALLFATAALAMPSAPCDKDGKHDGGSNDDSSNNITYQQASAKCGNDAVVSCCNKETVTGSVTNVNDGLLAGVLSNAIAGGPGSDGLGLFNGCSDLSLGVPVASLLSAQNILNKKCQQSIACCQNSRSEANGDLVGVALPCVALGSLI</sequence>
<dbReference type="AlphaFoldDB" id="A0A8J8WFM3"/>
<feature type="signal peptide" evidence="2">
    <location>
        <begin position="1"/>
        <end position="16"/>
    </location>
</feature>
<comment type="similarity">
    <text evidence="2">Belongs to the fungal hydrophobin family.</text>
</comment>
<evidence type="ECO:0000313" key="4">
    <source>
        <dbReference type="Proteomes" id="UP000631181"/>
    </source>
</evidence>
<dbReference type="Proteomes" id="UP000631181">
    <property type="component" value="Unassembled WGS sequence"/>
</dbReference>
<dbReference type="InterPro" id="IPR001338">
    <property type="entry name" value="Class_I_Hydrophobin"/>
</dbReference>
<accession>A0A8J8WFM3</accession>
<feature type="chain" id="PRO_5035340603" description="Hydrophobin" evidence="2">
    <location>
        <begin position="17"/>
        <end position="153"/>
    </location>
</feature>
<evidence type="ECO:0000256" key="1">
    <source>
        <dbReference type="ARBA" id="ARBA00023157"/>
    </source>
</evidence>
<dbReference type="GO" id="GO:0005199">
    <property type="term" value="F:structural constituent of cell wall"/>
    <property type="evidence" value="ECO:0007669"/>
    <property type="project" value="InterPro"/>
</dbReference>
<name>A0A8J8WFM3_9EURO</name>
<comment type="caution">
    <text evidence="3">The sequence shown here is derived from an EMBL/GenBank/DDBJ whole genome shotgun (WGS) entry which is preliminary data.</text>
</comment>
<keyword evidence="2" id="KW-0134">Cell wall</keyword>
<dbReference type="EMBL" id="WIWV01000120">
    <property type="protein sequence ID" value="KAF7713382.1"/>
    <property type="molecule type" value="Genomic_DNA"/>
</dbReference>
<dbReference type="SMART" id="SM00075">
    <property type="entry name" value="HYDRO"/>
    <property type="match status" value="1"/>
</dbReference>
<organism evidence="3 4">
    <name type="scientific">Penicillium ucsense</name>
    <dbReference type="NCBI Taxonomy" id="2839758"/>
    <lineage>
        <taxon>Eukaryota</taxon>
        <taxon>Fungi</taxon>
        <taxon>Dikarya</taxon>
        <taxon>Ascomycota</taxon>
        <taxon>Pezizomycotina</taxon>
        <taxon>Eurotiomycetes</taxon>
        <taxon>Eurotiomycetidae</taxon>
        <taxon>Eurotiales</taxon>
        <taxon>Aspergillaceae</taxon>
        <taxon>Penicillium</taxon>
    </lineage>
</organism>
<proteinExistence type="inferred from homology"/>